<dbReference type="Pfam" id="PF04749">
    <property type="entry name" value="PLAC8"/>
    <property type="match status" value="1"/>
</dbReference>
<evidence type="ECO:0000313" key="2">
    <source>
        <dbReference type="Proteomes" id="UP000053831"/>
    </source>
</evidence>
<keyword evidence="2" id="KW-1185">Reference proteome</keyword>
<comment type="caution">
    <text evidence="1">The sequence shown here is derived from an EMBL/GenBank/DDBJ whole genome shotgun (WGS) entry which is preliminary data.</text>
</comment>
<reference evidence="1 2" key="1">
    <citation type="submission" date="2015-07" db="EMBL/GenBank/DDBJ databases">
        <title>The genome of the fungus Escovopsis weberi, a specialized disease agent of ant agriculture.</title>
        <authorList>
            <person name="de Man T.J."/>
            <person name="Stajich J.E."/>
            <person name="Kubicek C.P."/>
            <person name="Chenthamara K."/>
            <person name="Atanasova L."/>
            <person name="Druzhinina I.S."/>
            <person name="Birnbaum S."/>
            <person name="Barribeau S.M."/>
            <person name="Teiling C."/>
            <person name="Suen G."/>
            <person name="Currie C."/>
            <person name="Gerardo N.M."/>
        </authorList>
    </citation>
    <scope>NUCLEOTIDE SEQUENCE [LARGE SCALE GENOMIC DNA]</scope>
</reference>
<gene>
    <name evidence="1" type="ORF">ESCO_002257</name>
</gene>
<dbReference type="STRING" id="150374.A0A0M9VW65"/>
<dbReference type="EMBL" id="LGSR01000006">
    <property type="protein sequence ID" value="KOS21709.1"/>
    <property type="molecule type" value="Genomic_DNA"/>
</dbReference>
<accession>A0A0M9VW65</accession>
<dbReference type="InterPro" id="IPR006461">
    <property type="entry name" value="PLAC_motif_containing"/>
</dbReference>
<proteinExistence type="predicted"/>
<protein>
    <submittedName>
        <fullName evidence="1">Cell number regulator 1</fullName>
    </submittedName>
</protein>
<name>A0A0M9VW65_ESCWE</name>
<organism evidence="1 2">
    <name type="scientific">Escovopsis weberi</name>
    <dbReference type="NCBI Taxonomy" id="150374"/>
    <lineage>
        <taxon>Eukaryota</taxon>
        <taxon>Fungi</taxon>
        <taxon>Dikarya</taxon>
        <taxon>Ascomycota</taxon>
        <taxon>Pezizomycotina</taxon>
        <taxon>Sordariomycetes</taxon>
        <taxon>Hypocreomycetidae</taxon>
        <taxon>Hypocreales</taxon>
        <taxon>Hypocreaceae</taxon>
        <taxon>Escovopsis</taxon>
    </lineage>
</organism>
<dbReference type="AlphaFoldDB" id="A0A0M9VW65"/>
<dbReference type="OrthoDB" id="1045822at2759"/>
<sequence length="181" mass="19713">MSHPGNDPAIAPASLIEYPPAAAASAAATASQPQNEPKAAGALDDDDLNHWKKEIDSFLADPGEALSSRSADGARPWATSLFGCLCPADLCLLSFCCPCVVFGKTHHRVNKRSDMRGYEPVNVSCLLFFGTGLFGFQWIFEALQRAELEKEAEHREKTLVGPGQSQQQYARNEEMVYPEVV</sequence>
<evidence type="ECO:0000313" key="1">
    <source>
        <dbReference type="EMBL" id="KOS21709.1"/>
    </source>
</evidence>
<dbReference type="Proteomes" id="UP000053831">
    <property type="component" value="Unassembled WGS sequence"/>
</dbReference>